<name>A0AA39I581_9BILA</name>
<reference evidence="1" key="1">
    <citation type="submission" date="2023-06" db="EMBL/GenBank/DDBJ databases">
        <title>Genomic analysis of the entomopathogenic nematode Steinernema hermaphroditum.</title>
        <authorList>
            <person name="Schwarz E.M."/>
            <person name="Heppert J.K."/>
            <person name="Baniya A."/>
            <person name="Schwartz H.T."/>
            <person name="Tan C.-H."/>
            <person name="Antoshechkin I."/>
            <person name="Sternberg P.W."/>
            <person name="Goodrich-Blair H."/>
            <person name="Dillman A.R."/>
        </authorList>
    </citation>
    <scope>NUCLEOTIDE SEQUENCE</scope>
    <source>
        <strain evidence="1">PS9179</strain>
        <tissue evidence="1">Whole animal</tissue>
    </source>
</reference>
<keyword evidence="2" id="KW-1185">Reference proteome</keyword>
<dbReference type="AlphaFoldDB" id="A0AA39I581"/>
<organism evidence="1 2">
    <name type="scientific">Steinernema hermaphroditum</name>
    <dbReference type="NCBI Taxonomy" id="289476"/>
    <lineage>
        <taxon>Eukaryota</taxon>
        <taxon>Metazoa</taxon>
        <taxon>Ecdysozoa</taxon>
        <taxon>Nematoda</taxon>
        <taxon>Chromadorea</taxon>
        <taxon>Rhabditida</taxon>
        <taxon>Tylenchina</taxon>
        <taxon>Panagrolaimomorpha</taxon>
        <taxon>Strongyloidoidea</taxon>
        <taxon>Steinernematidae</taxon>
        <taxon>Steinernema</taxon>
    </lineage>
</organism>
<gene>
    <name evidence="1" type="ORF">QR680_012930</name>
</gene>
<proteinExistence type="predicted"/>
<protein>
    <submittedName>
        <fullName evidence="1">Uncharacterized protein</fullName>
    </submittedName>
</protein>
<evidence type="ECO:0000313" key="2">
    <source>
        <dbReference type="Proteomes" id="UP001175271"/>
    </source>
</evidence>
<sequence length="192" mass="20853">MSDFLASFRSAWENSELPDLAVNSFTSDVPKSGAADCPLAAADASCKTNGAFVIAAIDLEGLGIPPTGYAENPLEVILDTGAFDPGSKSVQGDGGLRCDREQLAMELRKLRLIKLNRTGVYRQRFIDSGRQCRNIGGRREIGQVLLPLATRQRSAFKCLTQSSFTDVLKYNLSALLGWSNRGGFREFLGRSS</sequence>
<comment type="caution">
    <text evidence="1">The sequence shown here is derived from an EMBL/GenBank/DDBJ whole genome shotgun (WGS) entry which is preliminary data.</text>
</comment>
<dbReference type="EMBL" id="JAUCMV010000002">
    <property type="protein sequence ID" value="KAK0417300.1"/>
    <property type="molecule type" value="Genomic_DNA"/>
</dbReference>
<dbReference type="Proteomes" id="UP001175271">
    <property type="component" value="Unassembled WGS sequence"/>
</dbReference>
<accession>A0AA39I581</accession>
<evidence type="ECO:0000313" key="1">
    <source>
        <dbReference type="EMBL" id="KAK0417300.1"/>
    </source>
</evidence>